<feature type="signal peptide" evidence="1">
    <location>
        <begin position="1"/>
        <end position="21"/>
    </location>
</feature>
<evidence type="ECO:0008006" key="4">
    <source>
        <dbReference type="Google" id="ProtNLM"/>
    </source>
</evidence>
<dbReference type="AlphaFoldDB" id="A0A7W0CDN0"/>
<dbReference type="RefSeq" id="WP_181608043.1">
    <property type="nucleotide sequence ID" value="NZ_BAABAM010000001.1"/>
</dbReference>
<feature type="chain" id="PRO_5039673183" description="DUF3558 domain-containing protein" evidence="1">
    <location>
        <begin position="22"/>
        <end position="163"/>
    </location>
</feature>
<accession>A0A7W0CDN0</accession>
<organism evidence="2 3">
    <name type="scientific">Nonomuraea soli</name>
    <dbReference type="NCBI Taxonomy" id="1032476"/>
    <lineage>
        <taxon>Bacteria</taxon>
        <taxon>Bacillati</taxon>
        <taxon>Actinomycetota</taxon>
        <taxon>Actinomycetes</taxon>
        <taxon>Streptosporangiales</taxon>
        <taxon>Streptosporangiaceae</taxon>
        <taxon>Nonomuraea</taxon>
    </lineage>
</organism>
<name>A0A7W0CDN0_9ACTN</name>
<evidence type="ECO:0000313" key="3">
    <source>
        <dbReference type="Proteomes" id="UP000530928"/>
    </source>
</evidence>
<dbReference type="Proteomes" id="UP000530928">
    <property type="component" value="Unassembled WGS sequence"/>
</dbReference>
<comment type="caution">
    <text evidence="2">The sequence shown here is derived from an EMBL/GenBank/DDBJ whole genome shotgun (WGS) entry which is preliminary data.</text>
</comment>
<reference evidence="2 3" key="1">
    <citation type="submission" date="2020-07" db="EMBL/GenBank/DDBJ databases">
        <title>Genomic Encyclopedia of Type Strains, Phase IV (KMG-IV): sequencing the most valuable type-strain genomes for metagenomic binning, comparative biology and taxonomic classification.</title>
        <authorList>
            <person name="Goeker M."/>
        </authorList>
    </citation>
    <scope>NUCLEOTIDE SEQUENCE [LARGE SCALE GENOMIC DNA]</scope>
    <source>
        <strain evidence="2 3">DSM 45533</strain>
    </source>
</reference>
<evidence type="ECO:0000313" key="2">
    <source>
        <dbReference type="EMBL" id="MBA2889228.1"/>
    </source>
</evidence>
<dbReference type="EMBL" id="JACDUR010000001">
    <property type="protein sequence ID" value="MBA2889228.1"/>
    <property type="molecule type" value="Genomic_DNA"/>
</dbReference>
<gene>
    <name evidence="2" type="ORF">HNR30_000563</name>
</gene>
<keyword evidence="3" id="KW-1185">Reference proteome</keyword>
<dbReference type="PROSITE" id="PS51257">
    <property type="entry name" value="PROKAR_LIPOPROTEIN"/>
    <property type="match status" value="1"/>
</dbReference>
<keyword evidence="1" id="KW-0732">Signal</keyword>
<protein>
    <recommendedName>
        <fullName evidence="4">DUF3558 domain-containing protein</fullName>
    </recommendedName>
</protein>
<proteinExistence type="predicted"/>
<evidence type="ECO:0000256" key="1">
    <source>
        <dbReference type="SAM" id="SignalP"/>
    </source>
</evidence>
<sequence>MAIARLALALPAVMMAAACSAGPAVVEAAPSGAVDCPEVWPARWAYGPEPGPLVPAEGVVSVTLCELGIVRREGREPDRRRTVEGDVGRLVEVLNGLPPVDKTGMRVCSQVGFTHELSILVRYDDGTGALVYLDRNCRTAERDGRTRRLDHSVVGAFLEPRRG</sequence>